<dbReference type="OrthoDB" id="250802at2759"/>
<sequence length="120" mass="13507">AAQNSQGITTLLEAEKEAAKTVQRARQYRVQKLKDARTEAAKEIEALKEQKNAEYKDFAAKHVGSSGQSVAKVTADEQDKLKEIETAVEKNRSLVTERLLAAVTKVEPRMHRNFRLVERS</sequence>
<gene>
    <name evidence="7" type="ORF">ALEPTO_LOCUS7158</name>
</gene>
<evidence type="ECO:0000256" key="2">
    <source>
        <dbReference type="ARBA" id="ARBA00022448"/>
    </source>
</evidence>
<name>A0A9N9BT26_9GLOM</name>
<dbReference type="Pfam" id="PF03179">
    <property type="entry name" value="V-ATPase_G"/>
    <property type="match status" value="1"/>
</dbReference>
<accession>A0A9N9BT26</accession>
<evidence type="ECO:0000256" key="3">
    <source>
        <dbReference type="ARBA" id="ARBA00022781"/>
    </source>
</evidence>
<dbReference type="Gene3D" id="1.20.5.2950">
    <property type="match status" value="1"/>
</dbReference>
<dbReference type="GO" id="GO:0046961">
    <property type="term" value="F:proton-transporting ATPase activity, rotational mechanism"/>
    <property type="evidence" value="ECO:0007669"/>
    <property type="project" value="InterPro"/>
</dbReference>
<keyword evidence="4 5" id="KW-0406">Ion transport</keyword>
<dbReference type="PANTHER" id="PTHR12713:SF11">
    <property type="entry name" value="V-TYPE PROTON ATPASE SUBUNIT G"/>
    <property type="match status" value="1"/>
</dbReference>
<comment type="subunit">
    <text evidence="5">V-ATPase is a heteromultimeric enzyme made up of two complexes: the ATP-hydrolytic V1 complex and the proton translocation V0 complex.</text>
</comment>
<comment type="function">
    <text evidence="5">Subunit of the V1 complex of vacuolar(H+)-ATPase (V-ATPase), a multisubunit enzyme composed of a peripheral complex (V1) that hydrolyzes ATP and a membrane integral complex (V0) that translocates protons. V-ATPase is responsible for acidifying and maintaining the pH of intracellular compartments and in some cell types, is targeted to the plasma membrane, where it is responsible for acidifying the extracellular environment.</text>
</comment>
<protein>
    <recommendedName>
        <fullName evidence="5">V-type proton ATPase subunit G</fullName>
    </recommendedName>
</protein>
<dbReference type="EMBL" id="CAJVPS010002902">
    <property type="protein sequence ID" value="CAG8578729.1"/>
    <property type="molecule type" value="Genomic_DNA"/>
</dbReference>
<feature type="coiled-coil region" evidence="6">
    <location>
        <begin position="11"/>
        <end position="61"/>
    </location>
</feature>
<dbReference type="AlphaFoldDB" id="A0A9N9BT26"/>
<dbReference type="FunFam" id="1.20.5.2950:FF:000001">
    <property type="entry name" value="V-type proton ATPase subunit G"/>
    <property type="match status" value="1"/>
</dbReference>
<evidence type="ECO:0000256" key="5">
    <source>
        <dbReference type="RuleBase" id="RU364019"/>
    </source>
</evidence>
<proteinExistence type="inferred from homology"/>
<evidence type="ECO:0000256" key="6">
    <source>
        <dbReference type="SAM" id="Coils"/>
    </source>
</evidence>
<evidence type="ECO:0000256" key="1">
    <source>
        <dbReference type="ARBA" id="ARBA00010066"/>
    </source>
</evidence>
<evidence type="ECO:0000313" key="7">
    <source>
        <dbReference type="EMBL" id="CAG8578729.1"/>
    </source>
</evidence>
<evidence type="ECO:0000313" key="8">
    <source>
        <dbReference type="Proteomes" id="UP000789508"/>
    </source>
</evidence>
<comment type="similarity">
    <text evidence="1 5">Belongs to the V-ATPase G subunit family.</text>
</comment>
<dbReference type="PANTHER" id="PTHR12713">
    <property type="entry name" value="VACUOLAR ATP SYNTHASE SUBUNIT G"/>
    <property type="match status" value="1"/>
</dbReference>
<evidence type="ECO:0000256" key="4">
    <source>
        <dbReference type="ARBA" id="ARBA00023065"/>
    </source>
</evidence>
<dbReference type="NCBIfam" id="TIGR01147">
    <property type="entry name" value="V_ATP_synt_G"/>
    <property type="match status" value="1"/>
</dbReference>
<dbReference type="InterPro" id="IPR005124">
    <property type="entry name" value="V-ATPase_G"/>
</dbReference>
<keyword evidence="6" id="KW-0175">Coiled coil</keyword>
<keyword evidence="8" id="KW-1185">Reference proteome</keyword>
<feature type="non-terminal residue" evidence="7">
    <location>
        <position position="120"/>
    </location>
</feature>
<keyword evidence="2 5" id="KW-0813">Transport</keyword>
<dbReference type="Proteomes" id="UP000789508">
    <property type="component" value="Unassembled WGS sequence"/>
</dbReference>
<dbReference type="GO" id="GO:0016887">
    <property type="term" value="F:ATP hydrolysis activity"/>
    <property type="evidence" value="ECO:0007669"/>
    <property type="project" value="TreeGrafter"/>
</dbReference>
<comment type="caution">
    <text evidence="7">The sequence shown here is derived from an EMBL/GenBank/DDBJ whole genome shotgun (WGS) entry which is preliminary data.</text>
</comment>
<dbReference type="GO" id="GO:0000221">
    <property type="term" value="C:vacuolar proton-transporting V-type ATPase, V1 domain"/>
    <property type="evidence" value="ECO:0007669"/>
    <property type="project" value="TreeGrafter"/>
</dbReference>
<keyword evidence="3 5" id="KW-0375">Hydrogen ion transport</keyword>
<reference evidence="7" key="1">
    <citation type="submission" date="2021-06" db="EMBL/GenBank/DDBJ databases">
        <authorList>
            <person name="Kallberg Y."/>
            <person name="Tangrot J."/>
            <person name="Rosling A."/>
        </authorList>
    </citation>
    <scope>NUCLEOTIDE SEQUENCE</scope>
    <source>
        <strain evidence="7">FL130A</strain>
    </source>
</reference>
<organism evidence="7 8">
    <name type="scientific">Ambispora leptoticha</name>
    <dbReference type="NCBI Taxonomy" id="144679"/>
    <lineage>
        <taxon>Eukaryota</taxon>
        <taxon>Fungi</taxon>
        <taxon>Fungi incertae sedis</taxon>
        <taxon>Mucoromycota</taxon>
        <taxon>Glomeromycotina</taxon>
        <taxon>Glomeromycetes</taxon>
        <taxon>Archaeosporales</taxon>
        <taxon>Ambisporaceae</taxon>
        <taxon>Ambispora</taxon>
    </lineage>
</organism>